<dbReference type="Pfam" id="PF02515">
    <property type="entry name" value="CoA_transf_3"/>
    <property type="match status" value="1"/>
</dbReference>
<dbReference type="GO" id="GO:0008410">
    <property type="term" value="F:CoA-transferase activity"/>
    <property type="evidence" value="ECO:0007669"/>
    <property type="project" value="TreeGrafter"/>
</dbReference>
<sequence length="401" mass="45288">MTEKALSGIKVIDLSWNIAGPYCTKLLADYGAEIIKIEQPEIGDPSRLEGPFPNDVENINASGLYAFLNNNKHGITLNLKTERSASLLKALVKDADVLVENFSPGFLSGLGLGYENLKQINPKLVMTSISNFGQSGEYKDYKATELITQAMNGFVSQIGDKTREPLRAGGALRLTEYSAGTIAAASTLAAVLGRKKTNEGTHVDVSIAECGVIHMPYRNVQHSYTTCASFEDRYISMPSIEKCKDGYIGINLLSGQHWQDFCYMTEMYDWVEDPRFMEQYRRVEPGNKELFRARFDEWLMRHTKEEIIQLGIEWRIPITPVINFEEMLDFPQYKEREFFVKVNHPIMGEVEQPGPPFRLSETPWSIEKVAPLLGEDNKRVFGEILGYSEEEIQEMSAKGII</sequence>
<dbReference type="SUPFAM" id="SSF89796">
    <property type="entry name" value="CoA-transferase family III (CaiB/BaiF)"/>
    <property type="match status" value="1"/>
</dbReference>
<dbReference type="InterPro" id="IPR003673">
    <property type="entry name" value="CoA-Trfase_fam_III"/>
</dbReference>
<dbReference type="PANTHER" id="PTHR48207">
    <property type="entry name" value="SUCCINATE--HYDROXYMETHYLGLUTARATE COA-TRANSFERASE"/>
    <property type="match status" value="1"/>
</dbReference>
<dbReference type="Proteomes" id="UP000602076">
    <property type="component" value="Unassembled WGS sequence"/>
</dbReference>
<accession>A0A927CTU7</accession>
<dbReference type="InterPro" id="IPR050483">
    <property type="entry name" value="CoA-transferase_III_domain"/>
</dbReference>
<dbReference type="Gene3D" id="3.30.1540.10">
    <property type="entry name" value="formyl-coa transferase, domain 3"/>
    <property type="match status" value="1"/>
</dbReference>
<gene>
    <name evidence="2" type="ORF">IEO70_03100</name>
</gene>
<dbReference type="InterPro" id="IPR023606">
    <property type="entry name" value="CoA-Trfase_III_dom_1_sf"/>
</dbReference>
<evidence type="ECO:0000313" key="2">
    <source>
        <dbReference type="EMBL" id="MBD3107341.1"/>
    </source>
</evidence>
<protein>
    <submittedName>
        <fullName evidence="2">CoA transferase</fullName>
    </submittedName>
</protein>
<dbReference type="RefSeq" id="WP_190996884.1">
    <property type="nucleotide sequence ID" value="NZ_JACXSI010000005.1"/>
</dbReference>
<evidence type="ECO:0000313" key="3">
    <source>
        <dbReference type="Proteomes" id="UP000602076"/>
    </source>
</evidence>
<comment type="caution">
    <text evidence="2">The sequence shown here is derived from an EMBL/GenBank/DDBJ whole genome shotgun (WGS) entry which is preliminary data.</text>
</comment>
<dbReference type="AlphaFoldDB" id="A0A927CTU7"/>
<reference evidence="2" key="1">
    <citation type="submission" date="2020-09" db="EMBL/GenBank/DDBJ databases">
        <title>Bacillus faecalis sp. nov., a moderately halophilic bacterium isolated from cow faeces.</title>
        <authorList>
            <person name="Jiang L."/>
            <person name="Lee J."/>
        </authorList>
    </citation>
    <scope>NUCLEOTIDE SEQUENCE</scope>
    <source>
        <strain evidence="2">AGMB 02131</strain>
    </source>
</reference>
<keyword evidence="1 2" id="KW-0808">Transferase</keyword>
<dbReference type="Gene3D" id="3.40.50.10540">
    <property type="entry name" value="Crotonobetainyl-coa:carnitine coa-transferase, domain 1"/>
    <property type="match status" value="1"/>
</dbReference>
<name>A0A927CTU7_9BACI</name>
<proteinExistence type="predicted"/>
<keyword evidence="3" id="KW-1185">Reference proteome</keyword>
<organism evidence="2 3">
    <name type="scientific">Peribacillus faecalis</name>
    <dbReference type="NCBI Taxonomy" id="2772559"/>
    <lineage>
        <taxon>Bacteria</taxon>
        <taxon>Bacillati</taxon>
        <taxon>Bacillota</taxon>
        <taxon>Bacilli</taxon>
        <taxon>Bacillales</taxon>
        <taxon>Bacillaceae</taxon>
        <taxon>Peribacillus</taxon>
    </lineage>
</organism>
<dbReference type="InterPro" id="IPR044855">
    <property type="entry name" value="CoA-Trfase_III_dom3_sf"/>
</dbReference>
<evidence type="ECO:0000256" key="1">
    <source>
        <dbReference type="ARBA" id="ARBA00022679"/>
    </source>
</evidence>
<dbReference type="EMBL" id="JACXSI010000005">
    <property type="protein sequence ID" value="MBD3107341.1"/>
    <property type="molecule type" value="Genomic_DNA"/>
</dbReference>
<dbReference type="PANTHER" id="PTHR48207:SF3">
    <property type="entry name" value="SUCCINATE--HYDROXYMETHYLGLUTARATE COA-TRANSFERASE"/>
    <property type="match status" value="1"/>
</dbReference>